<protein>
    <submittedName>
        <fullName evidence="1">Uncharacterized protein</fullName>
    </submittedName>
</protein>
<gene>
    <name evidence="1" type="ORF">E6K81_13500</name>
</gene>
<name>A0A538U2C6_UNCEI</name>
<comment type="caution">
    <text evidence="1">The sequence shown here is derived from an EMBL/GenBank/DDBJ whole genome shotgun (WGS) entry which is preliminary data.</text>
</comment>
<reference evidence="1 2" key="1">
    <citation type="journal article" date="2019" name="Nat. Microbiol.">
        <title>Mediterranean grassland soil C-N compound turnover is dependent on rainfall and depth, and is mediated by genomically divergent microorganisms.</title>
        <authorList>
            <person name="Diamond S."/>
            <person name="Andeer P.F."/>
            <person name="Li Z."/>
            <person name="Crits-Christoph A."/>
            <person name="Burstein D."/>
            <person name="Anantharaman K."/>
            <person name="Lane K.R."/>
            <person name="Thomas B.C."/>
            <person name="Pan C."/>
            <person name="Northen T.R."/>
            <person name="Banfield J.F."/>
        </authorList>
    </citation>
    <scope>NUCLEOTIDE SEQUENCE [LARGE SCALE GENOMIC DNA]</scope>
    <source>
        <strain evidence="1">WS_11</strain>
    </source>
</reference>
<dbReference type="AlphaFoldDB" id="A0A538U2C6"/>
<organism evidence="1 2">
    <name type="scientific">Eiseniibacteriota bacterium</name>
    <dbReference type="NCBI Taxonomy" id="2212470"/>
    <lineage>
        <taxon>Bacteria</taxon>
        <taxon>Candidatus Eiseniibacteriota</taxon>
    </lineage>
</organism>
<dbReference type="EMBL" id="VBPB01000254">
    <property type="protein sequence ID" value="TMQ70046.1"/>
    <property type="molecule type" value="Genomic_DNA"/>
</dbReference>
<accession>A0A538U2C6</accession>
<evidence type="ECO:0000313" key="2">
    <source>
        <dbReference type="Proteomes" id="UP000319771"/>
    </source>
</evidence>
<sequence length="82" mass="8776">MSAALPLGQLWSKFLLLLAILPLLAAADVWLLRSGRGFTFWVRACGFEVGTVFAAAGGRATCSTLPESGHWSSAWVEAAWPL</sequence>
<evidence type="ECO:0000313" key="1">
    <source>
        <dbReference type="EMBL" id="TMQ70046.1"/>
    </source>
</evidence>
<dbReference type="Proteomes" id="UP000319771">
    <property type="component" value="Unassembled WGS sequence"/>
</dbReference>
<proteinExistence type="predicted"/>